<accession>A0A0L6UVQ5</accession>
<evidence type="ECO:0000313" key="3">
    <source>
        <dbReference type="Proteomes" id="UP000037035"/>
    </source>
</evidence>
<dbReference type="Proteomes" id="UP000037035">
    <property type="component" value="Unassembled WGS sequence"/>
</dbReference>
<organism evidence="2 3">
    <name type="scientific">Puccinia sorghi</name>
    <dbReference type="NCBI Taxonomy" id="27349"/>
    <lineage>
        <taxon>Eukaryota</taxon>
        <taxon>Fungi</taxon>
        <taxon>Dikarya</taxon>
        <taxon>Basidiomycota</taxon>
        <taxon>Pucciniomycotina</taxon>
        <taxon>Pucciniomycetes</taxon>
        <taxon>Pucciniales</taxon>
        <taxon>Pucciniaceae</taxon>
        <taxon>Puccinia</taxon>
    </lineage>
</organism>
<dbReference type="OrthoDB" id="10615786at2759"/>
<feature type="compositionally biased region" description="Low complexity" evidence="1">
    <location>
        <begin position="63"/>
        <end position="72"/>
    </location>
</feature>
<keyword evidence="3" id="KW-1185">Reference proteome</keyword>
<sequence length="251" mass="28155">MKLAHYLFVFFSINQSNILDTTASLARQTIRAEKLSWDTALGNVARPWLPYDVPSSNRFFTEAQSSAQASSSGRQMGPGAEPKNPKWGMKKIMKLFSKQTSTEAEASDSVKTGPRTVELFTSIYRTDRSVQGRVKLAKEAVDYLLKNPELAEEEVIHWVQSIINIGSDFLDGNSLEFRSTLFYGLHTLVLKYYDNPTLRSSIADPLYQAMEKIRHEMGGSITSVWDKGACAMQMNKHFQMSNQLIGSLIGV</sequence>
<feature type="region of interest" description="Disordered" evidence="1">
    <location>
        <begin position="62"/>
        <end position="86"/>
    </location>
</feature>
<proteinExistence type="predicted"/>
<dbReference type="EMBL" id="LAVV01008633">
    <property type="protein sequence ID" value="KNZ52327.1"/>
    <property type="molecule type" value="Genomic_DNA"/>
</dbReference>
<comment type="caution">
    <text evidence="2">The sequence shown here is derived from an EMBL/GenBank/DDBJ whole genome shotgun (WGS) entry which is preliminary data.</text>
</comment>
<evidence type="ECO:0000313" key="2">
    <source>
        <dbReference type="EMBL" id="KNZ52327.1"/>
    </source>
</evidence>
<gene>
    <name evidence="2" type="ORF">VP01_3618g3</name>
</gene>
<dbReference type="AlphaFoldDB" id="A0A0L6UVQ5"/>
<name>A0A0L6UVQ5_9BASI</name>
<reference evidence="2 3" key="1">
    <citation type="submission" date="2015-08" db="EMBL/GenBank/DDBJ databases">
        <title>Next Generation Sequencing and Analysis of the Genome of Puccinia sorghi L Schw, the Causal Agent of Maize Common Rust.</title>
        <authorList>
            <person name="Rochi L."/>
            <person name="Burguener G."/>
            <person name="Darino M."/>
            <person name="Turjanski A."/>
            <person name="Kreff E."/>
            <person name="Dieguez M.J."/>
            <person name="Sacco F."/>
        </authorList>
    </citation>
    <scope>NUCLEOTIDE SEQUENCE [LARGE SCALE GENOMIC DNA]</scope>
    <source>
        <strain evidence="2 3">RO10H11247</strain>
    </source>
</reference>
<protein>
    <submittedName>
        <fullName evidence="2">Uncharacterized protein</fullName>
    </submittedName>
</protein>
<dbReference type="VEuPathDB" id="FungiDB:VP01_3618g3"/>
<evidence type="ECO:0000256" key="1">
    <source>
        <dbReference type="SAM" id="MobiDB-lite"/>
    </source>
</evidence>